<evidence type="ECO:0000313" key="5">
    <source>
        <dbReference type="EMBL" id="MBS3061260.1"/>
    </source>
</evidence>
<evidence type="ECO:0000313" key="6">
    <source>
        <dbReference type="Proteomes" id="UP000675968"/>
    </source>
</evidence>
<proteinExistence type="inferred from homology"/>
<accession>A0A8T4L922</accession>
<evidence type="ECO:0000256" key="3">
    <source>
        <dbReference type="HAMAP-Rule" id="MF_00273"/>
    </source>
</evidence>
<feature type="domain" description="Large ribosomal subunit protein eL20" evidence="4">
    <location>
        <begin position="7"/>
        <end position="59"/>
    </location>
</feature>
<dbReference type="GO" id="GO:0070180">
    <property type="term" value="F:large ribosomal subunit rRNA binding"/>
    <property type="evidence" value="ECO:0007669"/>
    <property type="project" value="UniProtKB-UniRule"/>
</dbReference>
<dbReference type="GO" id="GO:0005840">
    <property type="term" value="C:ribosome"/>
    <property type="evidence" value="ECO:0007669"/>
    <property type="project" value="UniProtKB-KW"/>
</dbReference>
<dbReference type="Proteomes" id="UP000675968">
    <property type="component" value="Unassembled WGS sequence"/>
</dbReference>
<dbReference type="NCBIfam" id="NF001981">
    <property type="entry name" value="PRK00773.1-1"/>
    <property type="match status" value="1"/>
</dbReference>
<evidence type="ECO:0000256" key="2">
    <source>
        <dbReference type="ARBA" id="ARBA00023274"/>
    </source>
</evidence>
<organism evidence="5 6">
    <name type="scientific">Candidatus Iainarchaeum sp</name>
    <dbReference type="NCBI Taxonomy" id="3101447"/>
    <lineage>
        <taxon>Archaea</taxon>
        <taxon>Candidatus Iainarchaeota</taxon>
        <taxon>Candidatus Iainarchaeia</taxon>
        <taxon>Candidatus Iainarchaeales</taxon>
        <taxon>Candidatus Iainarchaeaceae</taxon>
        <taxon>Candidatus Iainarchaeum</taxon>
    </lineage>
</organism>
<keyword evidence="3" id="KW-0694">RNA-binding</keyword>
<dbReference type="EMBL" id="JAGVWC010000008">
    <property type="protein sequence ID" value="MBS3061260.1"/>
    <property type="molecule type" value="Genomic_DNA"/>
</dbReference>
<reference evidence="5" key="1">
    <citation type="submission" date="2021-03" db="EMBL/GenBank/DDBJ databases">
        <authorList>
            <person name="Jaffe A."/>
        </authorList>
    </citation>
    <scope>NUCLEOTIDE SEQUENCE</scope>
    <source>
        <strain evidence="5">RIFCSPLOWO2_01_FULL_AR10_48_17</strain>
    </source>
</reference>
<dbReference type="InterPro" id="IPR028877">
    <property type="entry name" value="Ribosomal_eL20"/>
</dbReference>
<dbReference type="InterPro" id="IPR023573">
    <property type="entry name" value="Ribosomal_eL20_dom"/>
</dbReference>
<comment type="subunit">
    <text evidence="3">Part of the 50S ribosomal subunit. Binds 23S rRNA.</text>
</comment>
<dbReference type="GO" id="GO:1990904">
    <property type="term" value="C:ribonucleoprotein complex"/>
    <property type="evidence" value="ECO:0007669"/>
    <property type="project" value="UniProtKB-KW"/>
</dbReference>
<comment type="similarity">
    <text evidence="3">Belongs to the eukaryotic ribosomal protein eL20 family.</text>
</comment>
<name>A0A8T4L922_9ARCH</name>
<evidence type="ECO:0000256" key="1">
    <source>
        <dbReference type="ARBA" id="ARBA00022980"/>
    </source>
</evidence>
<dbReference type="Gene3D" id="3.10.20.10">
    <property type="match status" value="1"/>
</dbReference>
<dbReference type="HAMAP" id="MF_00273">
    <property type="entry name" value="Ribosomal_eL20"/>
    <property type="match status" value="1"/>
</dbReference>
<keyword evidence="2 3" id="KW-0687">Ribonucleoprotein</keyword>
<sequence>MKKQTTKTFEIKGTVQFGEKNVPFVKKVSANNANHASEKVLTLFGSKNKVKRRSINITESKETKE</sequence>
<gene>
    <name evidence="3" type="primary">rpl18a</name>
    <name evidence="3" type="synonym">rpl20e</name>
    <name evidence="3" type="synonym">rplX</name>
    <name evidence="5" type="ORF">J4215_01615</name>
</gene>
<protein>
    <recommendedName>
        <fullName evidence="3">Large ribosomal subunit protein eL20</fullName>
    </recommendedName>
</protein>
<dbReference type="SUPFAM" id="SSF160374">
    <property type="entry name" value="RplX-like"/>
    <property type="match status" value="1"/>
</dbReference>
<dbReference type="GO" id="GO:0003735">
    <property type="term" value="F:structural constituent of ribosome"/>
    <property type="evidence" value="ECO:0007669"/>
    <property type="project" value="InterPro"/>
</dbReference>
<dbReference type="AlphaFoldDB" id="A0A8T4L922"/>
<comment type="caution">
    <text evidence="5">The sequence shown here is derived from an EMBL/GenBank/DDBJ whole genome shotgun (WGS) entry which is preliminary data.</text>
</comment>
<dbReference type="Pfam" id="PF01775">
    <property type="entry name" value="Ribosomal_L18A"/>
    <property type="match status" value="1"/>
</dbReference>
<reference evidence="5" key="2">
    <citation type="submission" date="2021-05" db="EMBL/GenBank/DDBJ databases">
        <title>Protein family content uncovers lineage relationships and bacterial pathway maintenance mechanisms in DPANN archaea.</title>
        <authorList>
            <person name="Castelle C.J."/>
            <person name="Meheust R."/>
            <person name="Jaffe A.L."/>
            <person name="Seitz K."/>
            <person name="Gong X."/>
            <person name="Baker B.J."/>
            <person name="Banfield J.F."/>
        </authorList>
    </citation>
    <scope>NUCLEOTIDE SEQUENCE</scope>
    <source>
        <strain evidence="5">RIFCSPLOWO2_01_FULL_AR10_48_17</strain>
    </source>
</reference>
<keyword evidence="3" id="KW-0699">rRNA-binding</keyword>
<keyword evidence="1 3" id="KW-0689">Ribosomal protein</keyword>
<dbReference type="GO" id="GO:0006412">
    <property type="term" value="P:translation"/>
    <property type="evidence" value="ECO:0007669"/>
    <property type="project" value="UniProtKB-UniRule"/>
</dbReference>
<evidence type="ECO:0000259" key="4">
    <source>
        <dbReference type="Pfam" id="PF01775"/>
    </source>
</evidence>